<accession>A0AA49JYD5</accession>
<dbReference type="EMBL" id="CP130613">
    <property type="protein sequence ID" value="WKW14332.1"/>
    <property type="molecule type" value="Genomic_DNA"/>
</dbReference>
<evidence type="ECO:0000313" key="2">
    <source>
        <dbReference type="EMBL" id="WKW11422.1"/>
    </source>
</evidence>
<keyword evidence="1" id="KW-0812">Transmembrane</keyword>
<feature type="transmembrane region" description="Helical" evidence="1">
    <location>
        <begin position="12"/>
        <end position="30"/>
    </location>
</feature>
<dbReference type="KEGG" id="pspc:Strain318_000672"/>
<dbReference type="AlphaFoldDB" id="A0AA49JYD5"/>
<dbReference type="RefSeq" id="WP_367887120.1">
    <property type="nucleotide sequence ID" value="NZ_CP130612.1"/>
</dbReference>
<dbReference type="Pfam" id="PF20108">
    <property type="entry name" value="DUF6498"/>
    <property type="match status" value="1"/>
</dbReference>
<evidence type="ECO:0000256" key="1">
    <source>
        <dbReference type="SAM" id="Phobius"/>
    </source>
</evidence>
<protein>
    <submittedName>
        <fullName evidence="3">DUF6498-containing protein</fullName>
    </submittedName>
</protein>
<proteinExistence type="predicted"/>
<sequence>MAIHLDGRPADTAVRGIIIMNVFVAIGALVSGDGMLMLMWPYWIQSVVIGYYAMRRIQKLERFATDNFKINGAAVDPTPQTRRKVWTFFLLHYGFFHLVYFMFLGAFSAAGVMGEVMATADAPSPWAPFWYGATLVGFLVSHGESHREHVAADLRGRPNIGTLMFVPYIRIVPMHLTIIFGAMLGGTVGLLLFASLKTAADVAMHKVEHRMLQGARA</sequence>
<dbReference type="InterPro" id="IPR045466">
    <property type="entry name" value="DUF6498"/>
</dbReference>
<keyword evidence="4" id="KW-1185">Reference proteome</keyword>
<dbReference type="Proteomes" id="UP001229955">
    <property type="component" value="Chromosome"/>
</dbReference>
<reference evidence="3" key="1">
    <citation type="submission" date="2023-07" db="EMBL/GenBank/DDBJ databases">
        <authorList>
            <person name="Haufschild T."/>
            <person name="Kallscheuer N."/>
            <person name="Hammer J."/>
            <person name="Kohn T."/>
            <person name="Kabuu M."/>
            <person name="Jogler M."/>
            <person name="Wohfarth N."/>
            <person name="Heuer A."/>
            <person name="Rohde M."/>
            <person name="van Teeseling M.C.F."/>
            <person name="Jogler C."/>
        </authorList>
    </citation>
    <scope>NUCLEOTIDE SEQUENCE</scope>
    <source>
        <strain evidence="2">Strain 138</strain>
        <strain evidence="3">Strain 318</strain>
    </source>
</reference>
<feature type="transmembrane region" description="Helical" evidence="1">
    <location>
        <begin position="36"/>
        <end position="54"/>
    </location>
</feature>
<name>A0AA49JYD5_9BACT</name>
<gene>
    <name evidence="2" type="ORF">Strain138_000672</name>
    <name evidence="3" type="ORF">Strain318_000672</name>
</gene>
<keyword evidence="1" id="KW-1133">Transmembrane helix</keyword>
<accession>A0AA49JSY9</accession>
<dbReference type="EMBL" id="CP130612">
    <property type="protein sequence ID" value="WKW11422.1"/>
    <property type="molecule type" value="Genomic_DNA"/>
</dbReference>
<organism evidence="3 4">
    <name type="scientific">Pseudogemmatithrix spongiicola</name>
    <dbReference type="NCBI Taxonomy" id="3062599"/>
    <lineage>
        <taxon>Bacteria</taxon>
        <taxon>Pseudomonadati</taxon>
        <taxon>Gemmatimonadota</taxon>
        <taxon>Gemmatimonadia</taxon>
        <taxon>Gemmatimonadales</taxon>
        <taxon>Gemmatimonadaceae</taxon>
        <taxon>Pseudogemmatithrix</taxon>
    </lineage>
</organism>
<evidence type="ECO:0000313" key="4">
    <source>
        <dbReference type="Proteomes" id="UP001229955"/>
    </source>
</evidence>
<feature type="transmembrane region" description="Helical" evidence="1">
    <location>
        <begin position="90"/>
        <end position="113"/>
    </location>
</feature>
<keyword evidence="1" id="KW-0472">Membrane</keyword>
<evidence type="ECO:0000313" key="3">
    <source>
        <dbReference type="EMBL" id="WKW14332.1"/>
    </source>
</evidence>
<feature type="transmembrane region" description="Helical" evidence="1">
    <location>
        <begin position="174"/>
        <end position="196"/>
    </location>
</feature>